<evidence type="ECO:0000313" key="2">
    <source>
        <dbReference type="Proteomes" id="UP000176269"/>
    </source>
</evidence>
<dbReference type="EMBL" id="MGBC01000046">
    <property type="protein sequence ID" value="OGK59329.1"/>
    <property type="molecule type" value="Genomic_DNA"/>
</dbReference>
<sequence length="244" mass="29801">MYTHTTLPHITKKQQEILFLLYRLRFLNRIHIQTLLNHKDYHRINTWLKDLTEKEYTGRIYSTKLKENTIPARYYLKINAIRYLKTRSECYKQYFNKLYKEEKKKEPFIEKCLFIADMYLKFLTENNSSYHFYTQSDYSPTSIIKEINPHIVILKGKRNQKRYYLYEVFEEGQPQWYKKDKIKKYLAFFAQEEKKLPVHLTFVCPQKSHISIARYIKRLEETDESFPGMVVTTREQMRQDGIIS</sequence>
<dbReference type="Proteomes" id="UP000176269">
    <property type="component" value="Unassembled WGS sequence"/>
</dbReference>
<dbReference type="AlphaFoldDB" id="A0A1F7JUP0"/>
<organism evidence="1 2">
    <name type="scientific">Candidatus Roizmanbacteria bacterium RIFCSPLOWO2_02_FULL_43_10</name>
    <dbReference type="NCBI Taxonomy" id="1802078"/>
    <lineage>
        <taxon>Bacteria</taxon>
        <taxon>Candidatus Roizmaniibacteriota</taxon>
    </lineage>
</organism>
<proteinExistence type="predicted"/>
<protein>
    <recommendedName>
        <fullName evidence="3">Replication-relaxation</fullName>
    </recommendedName>
</protein>
<comment type="caution">
    <text evidence="1">The sequence shown here is derived from an EMBL/GenBank/DDBJ whole genome shotgun (WGS) entry which is preliminary data.</text>
</comment>
<reference evidence="1 2" key="1">
    <citation type="journal article" date="2016" name="Nat. Commun.">
        <title>Thousands of microbial genomes shed light on interconnected biogeochemical processes in an aquifer system.</title>
        <authorList>
            <person name="Anantharaman K."/>
            <person name="Brown C.T."/>
            <person name="Hug L.A."/>
            <person name="Sharon I."/>
            <person name="Castelle C.J."/>
            <person name="Probst A.J."/>
            <person name="Thomas B.C."/>
            <person name="Singh A."/>
            <person name="Wilkins M.J."/>
            <person name="Karaoz U."/>
            <person name="Brodie E.L."/>
            <person name="Williams K.H."/>
            <person name="Hubbard S.S."/>
            <person name="Banfield J.F."/>
        </authorList>
    </citation>
    <scope>NUCLEOTIDE SEQUENCE [LARGE SCALE GENOMIC DNA]</scope>
</reference>
<evidence type="ECO:0000313" key="1">
    <source>
        <dbReference type="EMBL" id="OGK59329.1"/>
    </source>
</evidence>
<evidence type="ECO:0008006" key="3">
    <source>
        <dbReference type="Google" id="ProtNLM"/>
    </source>
</evidence>
<accession>A0A1F7JUP0</accession>
<name>A0A1F7JUP0_9BACT</name>
<gene>
    <name evidence="1" type="ORF">A3I56_02460</name>
</gene>